<evidence type="ECO:0000256" key="5">
    <source>
        <dbReference type="ARBA" id="ARBA00023136"/>
    </source>
</evidence>
<keyword evidence="12" id="KW-1185">Reference proteome</keyword>
<dbReference type="RefSeq" id="WP_390249586.1">
    <property type="nucleotide sequence ID" value="NZ_JBHSDT010000003.1"/>
</dbReference>
<dbReference type="Proteomes" id="UP001595882">
    <property type="component" value="Unassembled WGS sequence"/>
</dbReference>
<dbReference type="Pfam" id="PF05504">
    <property type="entry name" value="Spore_GerAC"/>
    <property type="match status" value="1"/>
</dbReference>
<dbReference type="NCBIfam" id="TIGR02887">
    <property type="entry name" value="spore_ger_x_C"/>
    <property type="match status" value="1"/>
</dbReference>
<feature type="domain" description="Spore germination GerAC-like C-terminal" evidence="9">
    <location>
        <begin position="222"/>
        <end position="388"/>
    </location>
</feature>
<keyword evidence="7" id="KW-0449">Lipoprotein</keyword>
<accession>A0ABV8WQS8</accession>
<dbReference type="InterPro" id="IPR008844">
    <property type="entry name" value="Spore_GerAC-like"/>
</dbReference>
<protein>
    <submittedName>
        <fullName evidence="11">Ger(X)C family spore germination protein</fullName>
    </submittedName>
</protein>
<organism evidence="11 12">
    <name type="scientific">Gracilibacillus xinjiangensis</name>
    <dbReference type="NCBI Taxonomy" id="1193282"/>
    <lineage>
        <taxon>Bacteria</taxon>
        <taxon>Bacillati</taxon>
        <taxon>Bacillota</taxon>
        <taxon>Bacilli</taxon>
        <taxon>Bacillales</taxon>
        <taxon>Bacillaceae</taxon>
        <taxon>Gracilibacillus</taxon>
    </lineage>
</organism>
<dbReference type="InterPro" id="IPR057336">
    <property type="entry name" value="GerAC_N"/>
</dbReference>
<comment type="similarity">
    <text evidence="2">Belongs to the GerABKC lipoprotein family.</text>
</comment>
<keyword evidence="4 8" id="KW-0732">Signal</keyword>
<dbReference type="PROSITE" id="PS51257">
    <property type="entry name" value="PROKAR_LIPOPROTEIN"/>
    <property type="match status" value="1"/>
</dbReference>
<comment type="subcellular location">
    <subcellularLocation>
        <location evidence="1">Membrane</location>
        <topology evidence="1">Lipid-anchor</topology>
    </subcellularLocation>
</comment>
<evidence type="ECO:0000256" key="4">
    <source>
        <dbReference type="ARBA" id="ARBA00022729"/>
    </source>
</evidence>
<reference evidence="12" key="1">
    <citation type="journal article" date="2019" name="Int. J. Syst. Evol. Microbiol.">
        <title>The Global Catalogue of Microorganisms (GCM) 10K type strain sequencing project: providing services to taxonomists for standard genome sequencing and annotation.</title>
        <authorList>
            <consortium name="The Broad Institute Genomics Platform"/>
            <consortium name="The Broad Institute Genome Sequencing Center for Infectious Disease"/>
            <person name="Wu L."/>
            <person name="Ma J."/>
        </authorList>
    </citation>
    <scope>NUCLEOTIDE SEQUENCE [LARGE SCALE GENOMIC DNA]</scope>
    <source>
        <strain evidence="12">CCUG 37865</strain>
    </source>
</reference>
<evidence type="ECO:0000256" key="3">
    <source>
        <dbReference type="ARBA" id="ARBA00022544"/>
    </source>
</evidence>
<name>A0ABV8WQS8_9BACI</name>
<evidence type="ECO:0000256" key="8">
    <source>
        <dbReference type="SAM" id="SignalP"/>
    </source>
</evidence>
<dbReference type="PANTHER" id="PTHR35789:SF1">
    <property type="entry name" value="SPORE GERMINATION PROTEIN B3"/>
    <property type="match status" value="1"/>
</dbReference>
<evidence type="ECO:0000313" key="11">
    <source>
        <dbReference type="EMBL" id="MFC4402215.1"/>
    </source>
</evidence>
<feature type="signal peptide" evidence="8">
    <location>
        <begin position="1"/>
        <end position="23"/>
    </location>
</feature>
<keyword evidence="6" id="KW-0564">Palmitate</keyword>
<dbReference type="InterPro" id="IPR046953">
    <property type="entry name" value="Spore_GerAC-like_C"/>
</dbReference>
<evidence type="ECO:0000313" key="12">
    <source>
        <dbReference type="Proteomes" id="UP001595882"/>
    </source>
</evidence>
<dbReference type="Gene3D" id="3.30.300.210">
    <property type="entry name" value="Nutrient germinant receptor protein C, domain 3"/>
    <property type="match status" value="1"/>
</dbReference>
<keyword evidence="3" id="KW-0309">Germination</keyword>
<evidence type="ECO:0000256" key="2">
    <source>
        <dbReference type="ARBA" id="ARBA00007886"/>
    </source>
</evidence>
<dbReference type="PANTHER" id="PTHR35789">
    <property type="entry name" value="SPORE GERMINATION PROTEIN B3"/>
    <property type="match status" value="1"/>
</dbReference>
<feature type="domain" description="Spore germination protein N-terminal" evidence="10">
    <location>
        <begin position="23"/>
        <end position="194"/>
    </location>
</feature>
<dbReference type="Pfam" id="PF25198">
    <property type="entry name" value="Spore_GerAC_N"/>
    <property type="match status" value="1"/>
</dbReference>
<evidence type="ECO:0000256" key="6">
    <source>
        <dbReference type="ARBA" id="ARBA00023139"/>
    </source>
</evidence>
<comment type="caution">
    <text evidence="11">The sequence shown here is derived from an EMBL/GenBank/DDBJ whole genome shotgun (WGS) entry which is preliminary data.</text>
</comment>
<evidence type="ECO:0000259" key="9">
    <source>
        <dbReference type="Pfam" id="PF05504"/>
    </source>
</evidence>
<evidence type="ECO:0000256" key="1">
    <source>
        <dbReference type="ARBA" id="ARBA00004635"/>
    </source>
</evidence>
<evidence type="ECO:0000256" key="7">
    <source>
        <dbReference type="ARBA" id="ARBA00023288"/>
    </source>
</evidence>
<dbReference type="EMBL" id="JBHSDT010000003">
    <property type="protein sequence ID" value="MFC4402215.1"/>
    <property type="molecule type" value="Genomic_DNA"/>
</dbReference>
<dbReference type="InterPro" id="IPR038501">
    <property type="entry name" value="Spore_GerAC_C_sf"/>
</dbReference>
<keyword evidence="5" id="KW-0472">Membrane</keyword>
<sequence>MKILLRLFISLIICLSLSGCWSARELTDITLATALAIDKDENNGFKVTIQVVNPSEIAGDQISSRSSVATYSATGRTMFEAVRKITKISPRKVHLSHLQILIYGEEFAREGIGETLDFLIRDHELRTDFTIAIAKGLTAEDLISILTPLEKIPAQKISSSIESSQDNWAPSKEVLLNELIESISTEGKDAILTGIYVQGNPDEGKSMRNVESADTPAKIRLDGTGVFRGDKLLGWLNEDQSKGFNYITNNINSTVGWVNCGDGDDDRTITLEVINSETKIKGSIKKGKPQINLDLNIAVNVGDVECPIDLTNTKERKEVEKKLEQKTVDLINSSVSAAKEYESDIFGFGAAIRRSDPQEWKKIKNNWVALFQETDVKANVTIQIEQSGMITTPIYNDIKKKTKEGK</sequence>
<feature type="chain" id="PRO_5046477711" evidence="8">
    <location>
        <begin position="24"/>
        <end position="406"/>
    </location>
</feature>
<evidence type="ECO:0000259" key="10">
    <source>
        <dbReference type="Pfam" id="PF25198"/>
    </source>
</evidence>
<proteinExistence type="inferred from homology"/>
<gene>
    <name evidence="11" type="ORF">ACFOY7_03895</name>
</gene>
<dbReference type="Gene3D" id="6.20.190.10">
    <property type="entry name" value="Nutrient germinant receptor protein C, domain 1"/>
    <property type="match status" value="1"/>
</dbReference>